<dbReference type="GO" id="GO:0016491">
    <property type="term" value="F:oxidoreductase activity"/>
    <property type="evidence" value="ECO:0007669"/>
    <property type="project" value="UniProtKB-KW"/>
</dbReference>
<comment type="caution">
    <text evidence="7">The sequence shown here is derived from an EMBL/GenBank/DDBJ whole genome shotgun (WGS) entry which is preliminary data.</text>
</comment>
<feature type="domain" description="4Fe-4S ferredoxin-type" evidence="6">
    <location>
        <begin position="41"/>
        <end position="73"/>
    </location>
</feature>
<gene>
    <name evidence="7" type="ORF">DLD82_00495</name>
</gene>
<keyword evidence="5" id="KW-0560">Oxidoreductase</keyword>
<dbReference type="AlphaFoldDB" id="A0A2V2NL22"/>
<dbReference type="SUPFAM" id="SSF55469">
    <property type="entry name" value="FMN-dependent nitroreductase-like"/>
    <property type="match status" value="1"/>
</dbReference>
<evidence type="ECO:0000256" key="4">
    <source>
        <dbReference type="ARBA" id="ARBA00022643"/>
    </source>
</evidence>
<reference evidence="7 8" key="1">
    <citation type="submission" date="2018-05" db="EMBL/GenBank/DDBJ databases">
        <title>Draft genome of Methanospirillum stamsii Pt1.</title>
        <authorList>
            <person name="Dueholm M.S."/>
            <person name="Nielsen P.H."/>
            <person name="Bakmann L.F."/>
            <person name="Otzen D.E."/>
        </authorList>
    </citation>
    <scope>NUCLEOTIDE SEQUENCE [LARGE SCALE GENOMIC DNA]</scope>
    <source>
        <strain evidence="7 8">Pt1</strain>
    </source>
</reference>
<dbReference type="Gene3D" id="3.40.109.10">
    <property type="entry name" value="NADH Oxidase"/>
    <property type="match status" value="1"/>
</dbReference>
<evidence type="ECO:0000256" key="5">
    <source>
        <dbReference type="ARBA" id="ARBA00023002"/>
    </source>
</evidence>
<dbReference type="PROSITE" id="PS51379">
    <property type="entry name" value="4FE4S_FER_2"/>
    <property type="match status" value="2"/>
</dbReference>
<dbReference type="PROSITE" id="PS00198">
    <property type="entry name" value="4FE4S_FER_1"/>
    <property type="match status" value="1"/>
</dbReference>
<evidence type="ECO:0000256" key="2">
    <source>
        <dbReference type="ARBA" id="ARBA00007118"/>
    </source>
</evidence>
<dbReference type="SUPFAM" id="SSF54862">
    <property type="entry name" value="4Fe-4S ferredoxins"/>
    <property type="match status" value="1"/>
</dbReference>
<evidence type="ECO:0000259" key="6">
    <source>
        <dbReference type="PROSITE" id="PS51379"/>
    </source>
</evidence>
<dbReference type="RefSeq" id="WP_109939140.1">
    <property type="nucleotide sequence ID" value="NZ_CP176366.1"/>
</dbReference>
<dbReference type="InterPro" id="IPR017900">
    <property type="entry name" value="4Fe4S_Fe_S_CS"/>
</dbReference>
<dbReference type="InterPro" id="IPR029479">
    <property type="entry name" value="Nitroreductase"/>
</dbReference>
<evidence type="ECO:0000313" key="8">
    <source>
        <dbReference type="Proteomes" id="UP000245934"/>
    </source>
</evidence>
<evidence type="ECO:0000313" key="7">
    <source>
        <dbReference type="EMBL" id="PWR76321.1"/>
    </source>
</evidence>
<dbReference type="InterPro" id="IPR000415">
    <property type="entry name" value="Nitroreductase-like"/>
</dbReference>
<dbReference type="PANTHER" id="PTHR43673:SF2">
    <property type="entry name" value="NITROREDUCTASE"/>
    <property type="match status" value="1"/>
</dbReference>
<dbReference type="PANTHER" id="PTHR43673">
    <property type="entry name" value="NAD(P)H NITROREDUCTASE YDGI-RELATED"/>
    <property type="match status" value="1"/>
</dbReference>
<name>A0A2V2NL22_9EURY</name>
<keyword evidence="8" id="KW-1185">Reference proteome</keyword>
<dbReference type="GeneID" id="97610337"/>
<dbReference type="EMBL" id="QGMZ01000001">
    <property type="protein sequence ID" value="PWR76321.1"/>
    <property type="molecule type" value="Genomic_DNA"/>
</dbReference>
<dbReference type="CDD" id="cd02143">
    <property type="entry name" value="nitroreductase_FeS-like"/>
    <property type="match status" value="1"/>
</dbReference>
<dbReference type="Pfam" id="PF00881">
    <property type="entry name" value="Nitroreductase"/>
    <property type="match status" value="1"/>
</dbReference>
<keyword evidence="4" id="KW-0288">FMN</keyword>
<dbReference type="Pfam" id="PF13187">
    <property type="entry name" value="Fer4_9"/>
    <property type="match status" value="1"/>
</dbReference>
<dbReference type="Proteomes" id="UP000245934">
    <property type="component" value="Unassembled WGS sequence"/>
</dbReference>
<protein>
    <recommendedName>
        <fullName evidence="6">4Fe-4S ferredoxin-type domain-containing protein</fullName>
    </recommendedName>
</protein>
<proteinExistence type="inferred from homology"/>
<comment type="similarity">
    <text evidence="2">Belongs to the nitroreductase family.</text>
</comment>
<dbReference type="Gene3D" id="3.30.70.20">
    <property type="match status" value="1"/>
</dbReference>
<organism evidence="7 8">
    <name type="scientific">Methanospirillum stamsii</name>
    <dbReference type="NCBI Taxonomy" id="1277351"/>
    <lineage>
        <taxon>Archaea</taxon>
        <taxon>Methanobacteriati</taxon>
        <taxon>Methanobacteriota</taxon>
        <taxon>Stenosarchaea group</taxon>
        <taxon>Methanomicrobia</taxon>
        <taxon>Methanomicrobiales</taxon>
        <taxon>Methanospirillaceae</taxon>
        <taxon>Methanospirillum</taxon>
    </lineage>
</organism>
<accession>A0A2V2NL22</accession>
<dbReference type="InterPro" id="IPR017896">
    <property type="entry name" value="4Fe4S_Fe-S-bd"/>
</dbReference>
<dbReference type="OrthoDB" id="51316at2157"/>
<evidence type="ECO:0000256" key="3">
    <source>
        <dbReference type="ARBA" id="ARBA00022630"/>
    </source>
</evidence>
<keyword evidence="3" id="KW-0285">Flavoprotein</keyword>
<feature type="domain" description="4Fe-4S ferredoxin-type" evidence="6">
    <location>
        <begin position="10"/>
        <end position="39"/>
    </location>
</feature>
<evidence type="ECO:0000256" key="1">
    <source>
        <dbReference type="ARBA" id="ARBA00001917"/>
    </source>
</evidence>
<comment type="cofactor">
    <cofactor evidence="1">
        <name>FMN</name>
        <dbReference type="ChEBI" id="CHEBI:58210"/>
    </cofactor>
</comment>
<sequence>MINNVPDKEKLVKISTDLCNGCGICSTVCLFQIITMNPDTHLPEVTSPIDKACNRCGQCEAFCPNSAIIISDSPDEKIRRTDYALLPKEKEIRELVQNRRSIRHYMNKQVPKETIESILDIVRYAPTAMNLQEVRWHVISEQETKDEIISHTVNWMRKLISEERTGDFKAGELFSKFVERYDRGENIVTHNAPHLLVTHSPQEITTAFQDAVIATSYLDLIAPVFHLGTCWAGLIKRAADNSPDVLKSLGLPQDNIPHTIMMLGYPRLKPVNIPKRKPVSITWK</sequence>